<name>A0ABT0AUR5_9LACT</name>
<protein>
    <recommendedName>
        <fullName evidence="1">HTH-type transcriptional regulator Rgg C-terminal domain-containing protein</fullName>
    </recommendedName>
</protein>
<comment type="caution">
    <text evidence="2">The sequence shown here is derived from an EMBL/GenBank/DDBJ whole genome shotgun (WGS) entry which is preliminary data.</text>
</comment>
<keyword evidence="3" id="KW-1185">Reference proteome</keyword>
<dbReference type="Pfam" id="PF21259">
    <property type="entry name" value="Rgg_C"/>
    <property type="match status" value="1"/>
</dbReference>
<dbReference type="InterPro" id="IPR010057">
    <property type="entry name" value="Transcription_activator_Rgg_C"/>
</dbReference>
<sequence length="282" mass="32653">MLNFRDLGAHYRKVREARGYSMGDVTSDNLNKSQVSRFENGTQMLLLDGFMHAINGLNMTVSEFFLTIGNFEVGNLQIFGEKLQELITAQDIDGLKAMIIRKPRTNEKKIFNIKVKCAIRELSGQNLLTDEEGQFIDKYLTDCEEWTMFDTTVFSMCLEALDTELVYHLGLQLIEKNTFYKTLPYNAQIVKRTLVNVYVYMIFRGCFVYAEEFEKQLSTLLKPTDTDEKITIQFFKKILISRKEKKPELLSEISRDIHVLKDFGAQGLAERIEIFLLNYPVA</sequence>
<dbReference type="PANTHER" id="PTHR37038:SF12">
    <property type="entry name" value="TRANSCRIPTIONAL REGULATOR"/>
    <property type="match status" value="1"/>
</dbReference>
<proteinExistence type="predicted"/>
<dbReference type="Proteomes" id="UP001522450">
    <property type="component" value="Unassembled WGS sequence"/>
</dbReference>
<evidence type="ECO:0000313" key="3">
    <source>
        <dbReference type="Proteomes" id="UP001522450"/>
    </source>
</evidence>
<dbReference type="PANTHER" id="PTHR37038">
    <property type="entry name" value="TRANSCRIPTIONAL REGULATOR-RELATED"/>
    <property type="match status" value="1"/>
</dbReference>
<dbReference type="NCBIfam" id="TIGR01716">
    <property type="entry name" value="RGG_Cterm"/>
    <property type="match status" value="1"/>
</dbReference>
<feature type="domain" description="HTH-type transcriptional regulator Rgg C-terminal" evidence="1">
    <location>
        <begin position="104"/>
        <end position="273"/>
    </location>
</feature>
<gene>
    <name evidence="2" type="ORF">GYN21_09095</name>
</gene>
<dbReference type="InterPro" id="IPR053163">
    <property type="entry name" value="HTH-type_regulator_Rgg"/>
</dbReference>
<dbReference type="EMBL" id="JAAECS010000009">
    <property type="protein sequence ID" value="MCJ1990369.1"/>
    <property type="molecule type" value="Genomic_DNA"/>
</dbReference>
<dbReference type="SUPFAM" id="SSF47413">
    <property type="entry name" value="lambda repressor-like DNA-binding domains"/>
    <property type="match status" value="1"/>
</dbReference>
<accession>A0ABT0AUR5</accession>
<dbReference type="RefSeq" id="WP_243963520.1">
    <property type="nucleotide sequence ID" value="NZ_JAAECS010000009.1"/>
</dbReference>
<reference evidence="2 3" key="1">
    <citation type="journal article" date="2022" name="Microbiol. Res.">
        <title>Comparative genome analysis, predicted lifestyle and antimicrobial strategies of Lactococcus carnosus and Lactococcus paracarnosus isolated from meat.</title>
        <authorList>
            <person name="Werum V."/>
            <person name="Ehrmann M."/>
            <person name="Vogel R."/>
            <person name="Hilgarth M."/>
        </authorList>
    </citation>
    <scope>NUCLEOTIDE SEQUENCE [LARGE SCALE GENOMIC DNA]</scope>
    <source>
        <strain evidence="2 3">TMW22177</strain>
    </source>
</reference>
<evidence type="ECO:0000259" key="1">
    <source>
        <dbReference type="Pfam" id="PF21259"/>
    </source>
</evidence>
<evidence type="ECO:0000313" key="2">
    <source>
        <dbReference type="EMBL" id="MCJ1990369.1"/>
    </source>
</evidence>
<organism evidence="2 3">
    <name type="scientific">Pseudolactococcus carnosus</name>
    <dbReference type="NCBI Taxonomy" id="2749961"/>
    <lineage>
        <taxon>Bacteria</taxon>
        <taxon>Bacillati</taxon>
        <taxon>Bacillota</taxon>
        <taxon>Bacilli</taxon>
        <taxon>Lactobacillales</taxon>
        <taxon>Streptococcaceae</taxon>
        <taxon>Pseudolactococcus</taxon>
    </lineage>
</organism>
<dbReference type="InterPro" id="IPR010982">
    <property type="entry name" value="Lambda_DNA-bd_dom_sf"/>
</dbReference>